<comment type="caution">
    <text evidence="4">The sequence shown here is derived from an EMBL/GenBank/DDBJ whole genome shotgun (WGS) entry which is preliminary data.</text>
</comment>
<dbReference type="InterPro" id="IPR013830">
    <property type="entry name" value="SGNH_hydro"/>
</dbReference>
<dbReference type="EMBL" id="BAAAQM010000004">
    <property type="protein sequence ID" value="GAA1956524.1"/>
    <property type="molecule type" value="Genomic_DNA"/>
</dbReference>
<protein>
    <submittedName>
        <fullName evidence="4">FG-GAP-like repeat-containing protein</fullName>
    </submittedName>
</protein>
<dbReference type="InterPro" id="IPR013517">
    <property type="entry name" value="FG-GAP"/>
</dbReference>
<dbReference type="CDD" id="cd01833">
    <property type="entry name" value="XynB_like"/>
    <property type="match status" value="1"/>
</dbReference>
<feature type="chain" id="PRO_5045940209" evidence="2">
    <location>
        <begin position="30"/>
        <end position="522"/>
    </location>
</feature>
<dbReference type="InterPro" id="IPR051532">
    <property type="entry name" value="Ester_Hydrolysis_Enzymes"/>
</dbReference>
<feature type="signal peptide" evidence="2">
    <location>
        <begin position="1"/>
        <end position="29"/>
    </location>
</feature>
<feature type="domain" description="SGNH hydrolase-type esterase" evidence="3">
    <location>
        <begin position="43"/>
        <end position="226"/>
    </location>
</feature>
<accession>A0ABN2QSL0</accession>
<name>A0ABN2QSL0_9ACTN</name>
<dbReference type="SUPFAM" id="SSF69318">
    <property type="entry name" value="Integrin alpha N-terminal domain"/>
    <property type="match status" value="1"/>
</dbReference>
<evidence type="ECO:0000256" key="1">
    <source>
        <dbReference type="ARBA" id="ARBA00022729"/>
    </source>
</evidence>
<dbReference type="Gene3D" id="3.40.50.1110">
    <property type="entry name" value="SGNH hydrolase"/>
    <property type="match status" value="1"/>
</dbReference>
<dbReference type="InterPro" id="IPR036514">
    <property type="entry name" value="SGNH_hydro_sf"/>
</dbReference>
<dbReference type="InterPro" id="IPR028994">
    <property type="entry name" value="Integrin_alpha_N"/>
</dbReference>
<evidence type="ECO:0000313" key="5">
    <source>
        <dbReference type="Proteomes" id="UP001499854"/>
    </source>
</evidence>
<dbReference type="PANTHER" id="PTHR30383:SF5">
    <property type="entry name" value="SGNH HYDROLASE-TYPE ESTERASE DOMAIN-CONTAINING PROTEIN"/>
    <property type="match status" value="1"/>
</dbReference>
<sequence>MPRRLGSILTVLGLTVPSALALAAAPASATATTPPPVVRVMPLGDSITYGVGSTSGPGGAGGAGYRVTFLNEAAAQSRYRVDLVGSMESGAWEVADPDNEGHSGALIADISAGADTWIRNARPDVILLHIGINDLDRSDDPLGAPARLHNLVDQIFADKPNVTIILQGLIPITQGLKASPTDYNNAARSMAAAEQAAGHKIQYVDPDPTFNSADMFDRLHPNDSGHSKLARVYFSAFDQAYTAGWVTPATSRGAADEVGGSGRVRWADFDGDGHADYLTVNADGSVDVWLNKGGDGHGGWNPLGQVAVGLTTDASHVRIADFDGDGRADYILINPNGSVSVWLNRGGDGHGGWTALGQVATGLTTDASKVRFADFDGDGRTDYLLFSDSGAISVWLNRGGDTAGGWWSIGQIATGLTSDPTKVRIADIDGDGYADYTQINADGSLNTWQNQGGDGHGGWKSLGRIATGTTTNADAVQLTDFNGDTHADYLRTNTNGSIEAWLWNGGDGSGGWTYDGQIATGA</sequence>
<reference evidence="4 5" key="1">
    <citation type="journal article" date="2019" name="Int. J. Syst. Evol. Microbiol.">
        <title>The Global Catalogue of Microorganisms (GCM) 10K type strain sequencing project: providing services to taxonomists for standard genome sequencing and annotation.</title>
        <authorList>
            <consortium name="The Broad Institute Genomics Platform"/>
            <consortium name="The Broad Institute Genome Sequencing Center for Infectious Disease"/>
            <person name="Wu L."/>
            <person name="Ma J."/>
        </authorList>
    </citation>
    <scope>NUCLEOTIDE SEQUENCE [LARGE SCALE GENOMIC DNA]</scope>
    <source>
        <strain evidence="4 5">JCM 16013</strain>
    </source>
</reference>
<evidence type="ECO:0000256" key="2">
    <source>
        <dbReference type="SAM" id="SignalP"/>
    </source>
</evidence>
<dbReference type="Pfam" id="PF13517">
    <property type="entry name" value="FG-GAP_3"/>
    <property type="match status" value="1"/>
</dbReference>
<dbReference type="Pfam" id="PF13472">
    <property type="entry name" value="Lipase_GDSL_2"/>
    <property type="match status" value="1"/>
</dbReference>
<dbReference type="Proteomes" id="UP001499854">
    <property type="component" value="Unassembled WGS sequence"/>
</dbReference>
<evidence type="ECO:0000313" key="4">
    <source>
        <dbReference type="EMBL" id="GAA1956524.1"/>
    </source>
</evidence>
<dbReference type="RefSeq" id="WP_344655773.1">
    <property type="nucleotide sequence ID" value="NZ_BAAAQM010000004.1"/>
</dbReference>
<evidence type="ECO:0000259" key="3">
    <source>
        <dbReference type="Pfam" id="PF13472"/>
    </source>
</evidence>
<organism evidence="4 5">
    <name type="scientific">Catenulispora subtropica</name>
    <dbReference type="NCBI Taxonomy" id="450798"/>
    <lineage>
        <taxon>Bacteria</taxon>
        <taxon>Bacillati</taxon>
        <taxon>Actinomycetota</taxon>
        <taxon>Actinomycetes</taxon>
        <taxon>Catenulisporales</taxon>
        <taxon>Catenulisporaceae</taxon>
        <taxon>Catenulispora</taxon>
    </lineage>
</organism>
<dbReference type="PANTHER" id="PTHR30383">
    <property type="entry name" value="THIOESTERASE 1/PROTEASE 1/LYSOPHOSPHOLIPASE L1"/>
    <property type="match status" value="1"/>
</dbReference>
<keyword evidence="5" id="KW-1185">Reference proteome</keyword>
<proteinExistence type="predicted"/>
<keyword evidence="1 2" id="KW-0732">Signal</keyword>
<dbReference type="SUPFAM" id="SSF52266">
    <property type="entry name" value="SGNH hydrolase"/>
    <property type="match status" value="1"/>
</dbReference>
<gene>
    <name evidence="4" type="ORF">GCM10009838_10510</name>
</gene>